<proteinExistence type="predicted"/>
<dbReference type="EMBL" id="JAWDGP010004466">
    <property type="protein sequence ID" value="KAK3764166.1"/>
    <property type="molecule type" value="Genomic_DNA"/>
</dbReference>
<evidence type="ECO:0000256" key="1">
    <source>
        <dbReference type="SAM" id="SignalP"/>
    </source>
</evidence>
<organism evidence="2 3">
    <name type="scientific">Elysia crispata</name>
    <name type="common">lettuce slug</name>
    <dbReference type="NCBI Taxonomy" id="231223"/>
    <lineage>
        <taxon>Eukaryota</taxon>
        <taxon>Metazoa</taxon>
        <taxon>Spiralia</taxon>
        <taxon>Lophotrochozoa</taxon>
        <taxon>Mollusca</taxon>
        <taxon>Gastropoda</taxon>
        <taxon>Heterobranchia</taxon>
        <taxon>Euthyneura</taxon>
        <taxon>Panpulmonata</taxon>
        <taxon>Sacoglossa</taxon>
        <taxon>Placobranchoidea</taxon>
        <taxon>Plakobranchidae</taxon>
        <taxon>Elysia</taxon>
    </lineage>
</organism>
<gene>
    <name evidence="2" type="ORF">RRG08_044095</name>
</gene>
<reference evidence="2" key="1">
    <citation type="journal article" date="2023" name="G3 (Bethesda)">
        <title>A reference genome for the long-term kleptoplast-retaining sea slug Elysia crispata morphotype clarki.</title>
        <authorList>
            <person name="Eastman K.E."/>
            <person name="Pendleton A.L."/>
            <person name="Shaikh M.A."/>
            <person name="Suttiyut T."/>
            <person name="Ogas R."/>
            <person name="Tomko P."/>
            <person name="Gavelis G."/>
            <person name="Widhalm J.R."/>
            <person name="Wisecaver J.H."/>
        </authorList>
    </citation>
    <scope>NUCLEOTIDE SEQUENCE</scope>
    <source>
        <strain evidence="2">ECLA1</strain>
    </source>
</reference>
<feature type="chain" id="PRO_5042031242" evidence="1">
    <location>
        <begin position="22"/>
        <end position="317"/>
    </location>
</feature>
<name>A0AAE0Z8A7_9GAST</name>
<keyword evidence="3" id="KW-1185">Reference proteome</keyword>
<sequence length="317" mass="35856">MFIWNLRSCTQLSSLIVAVCATSYSVKFSKVKGQRVTSGATQTGTLTRAGMTTMMCASFCGNVCGMFQHNSVTNECRIFSEKSYDSGVVLISDPDWAVSYRQRHVTVVQDDWTMVFRAQAGIGVYVWDTWNSTGVNNDNPIPDDFPFACLRLTDYSSCDRHFRSHLLDNWAGIKEVRFSFIKADNEVAFILFNGTDTSRDSWFSQDRILDSSWSPHLRNEVRLTTPGIFGNSFAPNAVRRFYFFGPQNGCEYDWVYTMAGDYPTDTCIYHGLWHVPFGTLPNFYYSPTSTGRASFRTDGAYPLAEKADVLAVWVKFA</sequence>
<dbReference type="AlphaFoldDB" id="A0AAE0Z8A7"/>
<comment type="caution">
    <text evidence="2">The sequence shown here is derived from an EMBL/GenBank/DDBJ whole genome shotgun (WGS) entry which is preliminary data.</text>
</comment>
<evidence type="ECO:0000313" key="2">
    <source>
        <dbReference type="EMBL" id="KAK3764166.1"/>
    </source>
</evidence>
<dbReference type="Proteomes" id="UP001283361">
    <property type="component" value="Unassembled WGS sequence"/>
</dbReference>
<evidence type="ECO:0000313" key="3">
    <source>
        <dbReference type="Proteomes" id="UP001283361"/>
    </source>
</evidence>
<keyword evidence="1" id="KW-0732">Signal</keyword>
<protein>
    <submittedName>
        <fullName evidence="2">Uncharacterized protein</fullName>
    </submittedName>
</protein>
<dbReference type="SUPFAM" id="SSF57414">
    <property type="entry name" value="Hairpin loop containing domain-like"/>
    <property type="match status" value="1"/>
</dbReference>
<feature type="signal peptide" evidence="1">
    <location>
        <begin position="1"/>
        <end position="21"/>
    </location>
</feature>
<accession>A0AAE0Z8A7</accession>